<proteinExistence type="predicted"/>
<keyword evidence="2 5" id="KW-0812">Transmembrane</keyword>
<gene>
    <name evidence="6" type="ORF">R9X50_00523600</name>
</gene>
<feature type="transmembrane region" description="Helical" evidence="5">
    <location>
        <begin position="131"/>
        <end position="153"/>
    </location>
</feature>
<evidence type="ECO:0000256" key="5">
    <source>
        <dbReference type="SAM" id="Phobius"/>
    </source>
</evidence>
<evidence type="ECO:0000256" key="1">
    <source>
        <dbReference type="ARBA" id="ARBA00004141"/>
    </source>
</evidence>
<feature type="transmembrane region" description="Helical" evidence="5">
    <location>
        <begin position="206"/>
        <end position="228"/>
    </location>
</feature>
<feature type="transmembrane region" description="Helical" evidence="5">
    <location>
        <begin position="57"/>
        <end position="78"/>
    </location>
</feature>
<evidence type="ECO:0000313" key="6">
    <source>
        <dbReference type="EMBL" id="WPH02373.1"/>
    </source>
</evidence>
<dbReference type="Proteomes" id="UP001303373">
    <property type="component" value="Chromosome 8"/>
</dbReference>
<feature type="transmembrane region" description="Helical" evidence="5">
    <location>
        <begin position="32"/>
        <end position="50"/>
    </location>
</feature>
<evidence type="ECO:0000256" key="2">
    <source>
        <dbReference type="ARBA" id="ARBA00022692"/>
    </source>
</evidence>
<feature type="transmembrane region" description="Helical" evidence="5">
    <location>
        <begin position="165"/>
        <end position="185"/>
    </location>
</feature>
<comment type="subcellular location">
    <subcellularLocation>
        <location evidence="1">Membrane</location>
        <topology evidence="1">Multi-pass membrane protein</topology>
    </subcellularLocation>
</comment>
<keyword evidence="3 5" id="KW-1133">Transmembrane helix</keyword>
<feature type="transmembrane region" description="Helical" evidence="5">
    <location>
        <begin position="90"/>
        <end position="110"/>
    </location>
</feature>
<keyword evidence="7" id="KW-1185">Reference proteome</keyword>
<feature type="transmembrane region" description="Helical" evidence="5">
    <location>
        <begin position="248"/>
        <end position="273"/>
    </location>
</feature>
<reference evidence="6 7" key="1">
    <citation type="submission" date="2023-11" db="EMBL/GenBank/DDBJ databases">
        <title>An acidophilic fungus is an integral part of prey digestion in a carnivorous sundew plant.</title>
        <authorList>
            <person name="Tsai I.J."/>
        </authorList>
    </citation>
    <scope>NUCLEOTIDE SEQUENCE [LARGE SCALE GENOMIC DNA]</scope>
    <source>
        <strain evidence="6">169a</strain>
    </source>
</reference>
<dbReference type="PANTHER" id="PTHR31465">
    <property type="entry name" value="PROTEIN RTA1-RELATED"/>
    <property type="match status" value="1"/>
</dbReference>
<dbReference type="GO" id="GO:0000324">
    <property type="term" value="C:fungal-type vacuole"/>
    <property type="evidence" value="ECO:0007669"/>
    <property type="project" value="TreeGrafter"/>
</dbReference>
<dbReference type="GO" id="GO:0005886">
    <property type="term" value="C:plasma membrane"/>
    <property type="evidence" value="ECO:0007669"/>
    <property type="project" value="TreeGrafter"/>
</dbReference>
<accession>A0AAQ3M749</accession>
<name>A0AAQ3M749_9PEZI</name>
<evidence type="ECO:0000256" key="3">
    <source>
        <dbReference type="ARBA" id="ARBA00022989"/>
    </source>
</evidence>
<dbReference type="AlphaFoldDB" id="A0AAQ3M749"/>
<dbReference type="PANTHER" id="PTHR31465:SF8">
    <property type="entry name" value="DOMAIN PROTEIN, PUTATIVE (AFU_ORTHOLOGUE AFUA_6G14140)-RELATED"/>
    <property type="match status" value="1"/>
</dbReference>
<dbReference type="EMBL" id="CP138587">
    <property type="protein sequence ID" value="WPH02373.1"/>
    <property type="molecule type" value="Genomic_DNA"/>
</dbReference>
<organism evidence="6 7">
    <name type="scientific">Acrodontium crateriforme</name>
    <dbReference type="NCBI Taxonomy" id="150365"/>
    <lineage>
        <taxon>Eukaryota</taxon>
        <taxon>Fungi</taxon>
        <taxon>Dikarya</taxon>
        <taxon>Ascomycota</taxon>
        <taxon>Pezizomycotina</taxon>
        <taxon>Dothideomycetes</taxon>
        <taxon>Dothideomycetidae</taxon>
        <taxon>Mycosphaerellales</taxon>
        <taxon>Teratosphaeriaceae</taxon>
        <taxon>Acrodontium</taxon>
    </lineage>
</organism>
<keyword evidence="4 5" id="KW-0472">Membrane</keyword>
<evidence type="ECO:0000256" key="4">
    <source>
        <dbReference type="ARBA" id="ARBA00023136"/>
    </source>
</evidence>
<dbReference type="InterPro" id="IPR007568">
    <property type="entry name" value="RTA1"/>
</dbReference>
<protein>
    <submittedName>
        <fullName evidence="6">RTA1-domain-containing protein</fullName>
    </submittedName>
</protein>
<evidence type="ECO:0000313" key="7">
    <source>
        <dbReference type="Proteomes" id="UP001303373"/>
    </source>
</evidence>
<sequence>MRHHFNECVDVTPECPVEATTYGYRPVLSANILLLVIFGLTTIAQLVLGLKFRLRAFLAVTTIGCLLEALGYGGRIIMNSNPWSQPGFKLQIVCIILAPSFLAAGIYLTLKHVVIEFGPEYSRLKPKLYTWIFCGCDAISIITQAAGGGLASANQANLLNIGNDLIIAGIAFQVATMFCCWVLLVDFAVRVHKAKKDAFRSMGLGFVFYVCATAVSFLTIFIRCIYRIPEMSGGWGSPMQRNEVDFLVLDGAMIASAAILMSIAHPGIFFPAISSRHQKALKNSHV</sequence>
<dbReference type="Pfam" id="PF04479">
    <property type="entry name" value="RTA1"/>
    <property type="match status" value="1"/>
</dbReference>